<sequence length="166" mass="18207">MKPGLDFGGPGLEKLRPQVALYANDDASVVASPGCCDIAQTPAGEILASATCADILTLPRRDAHRVHLQREHELGSLSTYFTVYEELPALHRRTAPTWPNAKVRVRHDPHNAYDLITPFVLDDEFLALGEDLPHDGHAQHEGASVLPVDSGRIQYTMVGTEQPKPR</sequence>
<evidence type="ECO:0000313" key="2">
    <source>
        <dbReference type="Proteomes" id="UP000807025"/>
    </source>
</evidence>
<keyword evidence="2" id="KW-1185">Reference proteome</keyword>
<dbReference type="EMBL" id="MU154611">
    <property type="protein sequence ID" value="KAF9491831.1"/>
    <property type="molecule type" value="Genomic_DNA"/>
</dbReference>
<protein>
    <submittedName>
        <fullName evidence="1">Uncharacterized protein</fullName>
    </submittedName>
</protein>
<comment type="caution">
    <text evidence="1">The sequence shown here is derived from an EMBL/GenBank/DDBJ whole genome shotgun (WGS) entry which is preliminary data.</text>
</comment>
<evidence type="ECO:0000313" key="1">
    <source>
        <dbReference type="EMBL" id="KAF9491831.1"/>
    </source>
</evidence>
<name>A0A9P5ZQI4_PLEER</name>
<dbReference type="Proteomes" id="UP000807025">
    <property type="component" value="Unassembled WGS sequence"/>
</dbReference>
<accession>A0A9P5ZQI4</accession>
<reference evidence="1" key="1">
    <citation type="submission" date="2020-11" db="EMBL/GenBank/DDBJ databases">
        <authorList>
            <consortium name="DOE Joint Genome Institute"/>
            <person name="Ahrendt S."/>
            <person name="Riley R."/>
            <person name="Andreopoulos W."/>
            <person name="Labutti K."/>
            <person name="Pangilinan J."/>
            <person name="Ruiz-Duenas F.J."/>
            <person name="Barrasa J.M."/>
            <person name="Sanchez-Garcia M."/>
            <person name="Camarero S."/>
            <person name="Miyauchi S."/>
            <person name="Serrano A."/>
            <person name="Linde D."/>
            <person name="Babiker R."/>
            <person name="Drula E."/>
            <person name="Ayuso-Fernandez I."/>
            <person name="Pacheco R."/>
            <person name="Padilla G."/>
            <person name="Ferreira P."/>
            <person name="Barriuso J."/>
            <person name="Kellner H."/>
            <person name="Castanera R."/>
            <person name="Alfaro M."/>
            <person name="Ramirez L."/>
            <person name="Pisabarro A.G."/>
            <person name="Kuo A."/>
            <person name="Tritt A."/>
            <person name="Lipzen A."/>
            <person name="He G."/>
            <person name="Yan M."/>
            <person name="Ng V."/>
            <person name="Cullen D."/>
            <person name="Martin F."/>
            <person name="Rosso M.-N."/>
            <person name="Henrissat B."/>
            <person name="Hibbett D."/>
            <person name="Martinez A.T."/>
            <person name="Grigoriev I.V."/>
        </authorList>
    </citation>
    <scope>NUCLEOTIDE SEQUENCE</scope>
    <source>
        <strain evidence="1">ATCC 90797</strain>
    </source>
</reference>
<proteinExistence type="predicted"/>
<dbReference type="OrthoDB" id="10429674at2759"/>
<dbReference type="AlphaFoldDB" id="A0A9P5ZQI4"/>
<gene>
    <name evidence="1" type="ORF">BDN71DRAFT_1277542</name>
</gene>
<organism evidence="1 2">
    <name type="scientific">Pleurotus eryngii</name>
    <name type="common">Boletus of the steppes</name>
    <dbReference type="NCBI Taxonomy" id="5323"/>
    <lineage>
        <taxon>Eukaryota</taxon>
        <taxon>Fungi</taxon>
        <taxon>Dikarya</taxon>
        <taxon>Basidiomycota</taxon>
        <taxon>Agaricomycotina</taxon>
        <taxon>Agaricomycetes</taxon>
        <taxon>Agaricomycetidae</taxon>
        <taxon>Agaricales</taxon>
        <taxon>Pleurotineae</taxon>
        <taxon>Pleurotaceae</taxon>
        <taxon>Pleurotus</taxon>
    </lineage>
</organism>